<dbReference type="Proteomes" id="UP000094444">
    <property type="component" value="Unassembled WGS sequence"/>
</dbReference>
<evidence type="ECO:0000313" key="1">
    <source>
        <dbReference type="EMBL" id="POS73120.1"/>
    </source>
</evidence>
<organism evidence="1 2">
    <name type="scientific">Diaporthe helianthi</name>
    <dbReference type="NCBI Taxonomy" id="158607"/>
    <lineage>
        <taxon>Eukaryota</taxon>
        <taxon>Fungi</taxon>
        <taxon>Dikarya</taxon>
        <taxon>Ascomycota</taxon>
        <taxon>Pezizomycotina</taxon>
        <taxon>Sordariomycetes</taxon>
        <taxon>Sordariomycetidae</taxon>
        <taxon>Diaporthales</taxon>
        <taxon>Diaporthaceae</taxon>
        <taxon>Diaporthe</taxon>
    </lineage>
</organism>
<dbReference type="InParanoid" id="A0A2P5HS84"/>
<dbReference type="EMBL" id="MAVT02000858">
    <property type="protein sequence ID" value="POS73120.1"/>
    <property type="molecule type" value="Genomic_DNA"/>
</dbReference>
<name>A0A2P5HS84_DIAHE</name>
<evidence type="ECO:0000313" key="2">
    <source>
        <dbReference type="Proteomes" id="UP000094444"/>
    </source>
</evidence>
<accession>A0A2P5HS84</accession>
<comment type="caution">
    <text evidence="1">The sequence shown here is derived from an EMBL/GenBank/DDBJ whole genome shotgun (WGS) entry which is preliminary data.</text>
</comment>
<sequence>MELWGIRYPLAALRIGLESISMAEDGPPPAWLAAIMPGGSGFSRAVRPMVRSADDLDPAARDTFALHNSFGGSRGVQ</sequence>
<proteinExistence type="predicted"/>
<dbReference type="AlphaFoldDB" id="A0A2P5HS84"/>
<reference evidence="1" key="1">
    <citation type="submission" date="2017-09" db="EMBL/GenBank/DDBJ databases">
        <title>Polyketide synthases of a Diaporthe helianthi virulent isolate.</title>
        <authorList>
            <person name="Baroncelli R."/>
        </authorList>
    </citation>
    <scope>NUCLEOTIDE SEQUENCE [LARGE SCALE GENOMIC DNA]</scope>
    <source>
        <strain evidence="1">7/96</strain>
    </source>
</reference>
<protein>
    <submittedName>
        <fullName evidence="1">Uncharacterized protein</fullName>
    </submittedName>
</protein>
<gene>
    <name evidence="1" type="ORF">DHEL01_v208481</name>
</gene>
<keyword evidence="2" id="KW-1185">Reference proteome</keyword>